<feature type="transmembrane region" description="Helical" evidence="1">
    <location>
        <begin position="45"/>
        <end position="62"/>
    </location>
</feature>
<sequence>MVSKATKQGICYFEIGLFILFALCVSVKLFQYWLVRHAVALTKRYWEVVVILNVVIIVYLLVEKICGILEYSDVLDDKNLSLTLHIRSFVFVSTPKLVVFCFLCRAWHLYYDIQFALSSESGKWTQYIDKMYQVKNWFYMHKQWYGSLHWSLTRVFIPVYVISQIVTTLWWHFTLFFFFFFFFFFLLITFKP</sequence>
<keyword evidence="1" id="KW-0812">Transmembrane</keyword>
<gene>
    <name evidence="2" type="ORF">RFI_09665</name>
</gene>
<evidence type="ECO:0000313" key="2">
    <source>
        <dbReference type="EMBL" id="ETO27468.1"/>
    </source>
</evidence>
<comment type="caution">
    <text evidence="2">The sequence shown here is derived from an EMBL/GenBank/DDBJ whole genome shotgun (WGS) entry which is preliminary data.</text>
</comment>
<keyword evidence="1" id="KW-0472">Membrane</keyword>
<keyword evidence="3" id="KW-1185">Reference proteome</keyword>
<dbReference type="EMBL" id="ASPP01007238">
    <property type="protein sequence ID" value="ETO27468.1"/>
    <property type="molecule type" value="Genomic_DNA"/>
</dbReference>
<name>X6NNG7_RETFI</name>
<dbReference type="AlphaFoldDB" id="X6NNG7"/>
<accession>X6NNG7</accession>
<evidence type="ECO:0000313" key="3">
    <source>
        <dbReference type="Proteomes" id="UP000023152"/>
    </source>
</evidence>
<protein>
    <submittedName>
        <fullName evidence="2">Uncharacterized protein</fullName>
    </submittedName>
</protein>
<reference evidence="2 3" key="1">
    <citation type="journal article" date="2013" name="Curr. Biol.">
        <title>The Genome of the Foraminiferan Reticulomyxa filosa.</title>
        <authorList>
            <person name="Glockner G."/>
            <person name="Hulsmann N."/>
            <person name="Schleicher M."/>
            <person name="Noegel A.A."/>
            <person name="Eichinger L."/>
            <person name="Gallinger C."/>
            <person name="Pawlowski J."/>
            <person name="Sierra R."/>
            <person name="Euteneuer U."/>
            <person name="Pillet L."/>
            <person name="Moustafa A."/>
            <person name="Platzer M."/>
            <person name="Groth M."/>
            <person name="Szafranski K."/>
            <person name="Schliwa M."/>
        </authorList>
    </citation>
    <scope>NUCLEOTIDE SEQUENCE [LARGE SCALE GENOMIC DNA]</scope>
</reference>
<organism evidence="2 3">
    <name type="scientific">Reticulomyxa filosa</name>
    <dbReference type="NCBI Taxonomy" id="46433"/>
    <lineage>
        <taxon>Eukaryota</taxon>
        <taxon>Sar</taxon>
        <taxon>Rhizaria</taxon>
        <taxon>Retaria</taxon>
        <taxon>Foraminifera</taxon>
        <taxon>Monothalamids</taxon>
        <taxon>Reticulomyxidae</taxon>
        <taxon>Reticulomyxa</taxon>
    </lineage>
</organism>
<feature type="transmembrane region" description="Helical" evidence="1">
    <location>
        <begin position="169"/>
        <end position="190"/>
    </location>
</feature>
<feature type="transmembrane region" description="Helical" evidence="1">
    <location>
        <begin position="12"/>
        <end position="33"/>
    </location>
</feature>
<evidence type="ECO:0000256" key="1">
    <source>
        <dbReference type="SAM" id="Phobius"/>
    </source>
</evidence>
<keyword evidence="1" id="KW-1133">Transmembrane helix</keyword>
<proteinExistence type="predicted"/>
<dbReference type="Proteomes" id="UP000023152">
    <property type="component" value="Unassembled WGS sequence"/>
</dbReference>